<dbReference type="EMBL" id="AP018203">
    <property type="protein sequence ID" value="BAY57775.1"/>
    <property type="molecule type" value="Genomic_DNA"/>
</dbReference>
<evidence type="ECO:0000313" key="1">
    <source>
        <dbReference type="EMBL" id="BAY57775.1"/>
    </source>
</evidence>
<gene>
    <name evidence="1" type="ORF">NIES2135_46460</name>
</gene>
<evidence type="ECO:0000313" key="2">
    <source>
        <dbReference type="Proteomes" id="UP000217895"/>
    </source>
</evidence>
<keyword evidence="2" id="KW-1185">Reference proteome</keyword>
<organism evidence="1 2">
    <name type="scientific">Leptolyngbya boryana NIES-2135</name>
    <dbReference type="NCBI Taxonomy" id="1973484"/>
    <lineage>
        <taxon>Bacteria</taxon>
        <taxon>Bacillati</taxon>
        <taxon>Cyanobacteriota</taxon>
        <taxon>Cyanophyceae</taxon>
        <taxon>Leptolyngbyales</taxon>
        <taxon>Leptolyngbyaceae</taxon>
        <taxon>Leptolyngbya group</taxon>
        <taxon>Leptolyngbya</taxon>
    </lineage>
</organism>
<dbReference type="Proteomes" id="UP000217895">
    <property type="component" value="Chromosome"/>
</dbReference>
<dbReference type="AlphaFoldDB" id="A0A1Z4JM00"/>
<proteinExistence type="predicted"/>
<protein>
    <submittedName>
        <fullName evidence="1">Uncharacterized protein</fullName>
    </submittedName>
</protein>
<name>A0A1Z4JM00_LEPBY</name>
<accession>A0A1Z4JM00</accession>
<sequence>MTRPFTKLESITYHHSDSEDSAEIVDIARTYGDRLEKLSSTQRLDLIIAIAGRMEDRTDAALCPQELRDSLDSMSNDTLCALVIAAAHQLRADLNHERNS</sequence>
<reference evidence="1 2" key="1">
    <citation type="submission" date="2017-06" db="EMBL/GenBank/DDBJ databases">
        <title>Genome sequencing of cyanobaciteial culture collection at National Institute for Environmental Studies (NIES).</title>
        <authorList>
            <person name="Hirose Y."/>
            <person name="Shimura Y."/>
            <person name="Fujisawa T."/>
            <person name="Nakamura Y."/>
            <person name="Kawachi M."/>
        </authorList>
    </citation>
    <scope>NUCLEOTIDE SEQUENCE [LARGE SCALE GENOMIC DNA]</scope>
    <source>
        <strain evidence="1 2">NIES-2135</strain>
    </source>
</reference>